<feature type="binding site" evidence="15">
    <location>
        <position position="465"/>
    </location>
    <ligand>
        <name>Mg(2+)</name>
        <dbReference type="ChEBI" id="CHEBI:18420"/>
        <note>shared with alpha subunit</note>
    </ligand>
</feature>
<sequence length="803" mass="90072">MRVSMEWLKQYLELPLSPEELAEVLTGGGIEVEGVECLNKGFTEVYIGEILDIQPHPDAQKLQVCRLNTGREELTIVTGASNVLIGDKVPVAVPGAVLPGGKEIQPVDMRGVKSYGMLCSDKELEIEAVGQERSKGGILILSPDAPVGQSLETYLGLQDSVLELELYPNRPDCLAMVNVAREAGTLLGKKPVLPEWGREEMPSWPEDVRQKVEIEDPELSWRYSALLVDDVVIQPSPVWMQNRLRAAGVRPINNIVDITNYCMLEMGQPLHAFDRDKLQGTVRVRKAKQGETMVSLDGIERKLEPDMLVIADDNGPQAIAGVMGGLESEVTGKTCRILFESAHFLGSSVRRTSRKLGLRSESSSRFEKGVNPYWTVPTLGRVAELLLELEAGVPMSFTEKVCALPPKVRIEIAVPTVNQVLGVEYTYQEIEKVFEALDFEYLKLSDCRYSVEIPSYRQDLKIEVDLIEEIARIIGYDKIPTTLPQGSQTQGCRTPEQVFRRKLRKILIKAGMNEVISYSFSNKELDDQWGSEGRNIPLLNPLREELGTMRTSLLPGLLEIASRNTARRNTDLLLFEIGNVYLPKELPLKEQPDEVSRIAGLAQGESKRHWLNSQVKFDFFYVKGILTQIAEECGMEFEYRRIEEGKYCSLLHPGRSASIYSKGEYLGILGEIYPQLDQKWDLQCPVLFELDFGALSRNANLAVIAKSYPRYPAIQRDLAVVVPEEVSAEDIKKKVMALGGEFLKEVELFDVYQGQPVPAGHKSLAFTMRYQSAERTLKDEEVNTFNSDILSGIQQEFGAKWRK</sequence>
<dbReference type="SUPFAM" id="SSF46955">
    <property type="entry name" value="Putative DNA-binding domain"/>
    <property type="match status" value="1"/>
</dbReference>
<name>A0A857DFT3_9FIRM</name>
<dbReference type="CDD" id="cd02796">
    <property type="entry name" value="tRNA_bind_bactPheRS"/>
    <property type="match status" value="1"/>
</dbReference>
<evidence type="ECO:0000256" key="4">
    <source>
        <dbReference type="ARBA" id="ARBA00022490"/>
    </source>
</evidence>
<dbReference type="Gene3D" id="3.30.930.10">
    <property type="entry name" value="Bira Bifunctional Protein, Domain 2"/>
    <property type="match status" value="1"/>
</dbReference>
<dbReference type="SMART" id="SM00873">
    <property type="entry name" value="B3_4"/>
    <property type="match status" value="1"/>
</dbReference>
<evidence type="ECO:0000256" key="8">
    <source>
        <dbReference type="ARBA" id="ARBA00022741"/>
    </source>
</evidence>
<dbReference type="SUPFAM" id="SSF56037">
    <property type="entry name" value="PheT/TilS domain"/>
    <property type="match status" value="1"/>
</dbReference>
<proteinExistence type="inferred from homology"/>
<dbReference type="FunFam" id="3.30.70.380:FF:000001">
    <property type="entry name" value="Phenylalanine--tRNA ligase beta subunit"/>
    <property type="match status" value="1"/>
</dbReference>
<comment type="cofactor">
    <cofactor evidence="15">
        <name>Mg(2+)</name>
        <dbReference type="ChEBI" id="CHEBI:18420"/>
    </cofactor>
    <text evidence="15">Binds 2 magnesium ions per tetramer.</text>
</comment>
<feature type="domain" description="TRNA-binding" evidence="17">
    <location>
        <begin position="39"/>
        <end position="152"/>
    </location>
</feature>
<dbReference type="SMART" id="SM00896">
    <property type="entry name" value="FDX-ACB"/>
    <property type="match status" value="1"/>
</dbReference>
<dbReference type="EMBL" id="CP046996">
    <property type="protein sequence ID" value="QGZ99497.1"/>
    <property type="molecule type" value="Genomic_DNA"/>
</dbReference>
<dbReference type="InterPro" id="IPR005146">
    <property type="entry name" value="B3/B4_tRNA-bd"/>
</dbReference>
<evidence type="ECO:0000256" key="11">
    <source>
        <dbReference type="ARBA" id="ARBA00022884"/>
    </source>
</evidence>
<dbReference type="SUPFAM" id="SSF50249">
    <property type="entry name" value="Nucleic acid-binding proteins"/>
    <property type="match status" value="1"/>
</dbReference>
<dbReference type="Proteomes" id="UP000430508">
    <property type="component" value="Chromosome"/>
</dbReference>
<dbReference type="FunFam" id="2.40.50.140:FF:000045">
    <property type="entry name" value="Phenylalanine--tRNA ligase beta subunit"/>
    <property type="match status" value="1"/>
</dbReference>
<reference evidence="20 21" key="1">
    <citation type="submission" date="2019-12" db="EMBL/GenBank/DDBJ databases">
        <title>Sequence classification of anaerobic respiratory reductive dehalogenases: First we see many, then we see few.</title>
        <authorList>
            <person name="Molenda O."/>
            <person name="Puentes Jacome L.A."/>
            <person name="Cao X."/>
            <person name="Nesbo C.L."/>
            <person name="Tang S."/>
            <person name="Morson N."/>
            <person name="Patron J."/>
            <person name="Lomheim L."/>
            <person name="Wishart D.S."/>
            <person name="Edwards E.A."/>
        </authorList>
    </citation>
    <scope>NUCLEOTIDE SEQUENCE [LARGE SCALE GENOMIC DNA]</scope>
    <source>
        <strain evidence="20 21">12DCA</strain>
    </source>
</reference>
<feature type="domain" description="B5" evidence="19">
    <location>
        <begin position="405"/>
        <end position="481"/>
    </location>
</feature>
<evidence type="ECO:0000313" key="20">
    <source>
        <dbReference type="EMBL" id="QGZ99497.1"/>
    </source>
</evidence>
<evidence type="ECO:0000256" key="3">
    <source>
        <dbReference type="ARBA" id="ARBA00011209"/>
    </source>
</evidence>
<evidence type="ECO:0000256" key="6">
    <source>
        <dbReference type="ARBA" id="ARBA00022598"/>
    </source>
</evidence>
<evidence type="ECO:0000256" key="1">
    <source>
        <dbReference type="ARBA" id="ARBA00004496"/>
    </source>
</evidence>
<dbReference type="CDD" id="cd00769">
    <property type="entry name" value="PheRS_beta_core"/>
    <property type="match status" value="1"/>
</dbReference>
<dbReference type="InterPro" id="IPR041616">
    <property type="entry name" value="PheRS_beta_core"/>
</dbReference>
<dbReference type="GO" id="GO:0009328">
    <property type="term" value="C:phenylalanine-tRNA ligase complex"/>
    <property type="evidence" value="ECO:0007669"/>
    <property type="project" value="TreeGrafter"/>
</dbReference>
<dbReference type="InterPro" id="IPR012340">
    <property type="entry name" value="NA-bd_OB-fold"/>
</dbReference>
<dbReference type="Pfam" id="PF01588">
    <property type="entry name" value="tRNA_bind"/>
    <property type="match status" value="1"/>
</dbReference>
<evidence type="ECO:0000256" key="7">
    <source>
        <dbReference type="ARBA" id="ARBA00022723"/>
    </source>
</evidence>
<comment type="catalytic activity">
    <reaction evidence="14 15">
        <text>tRNA(Phe) + L-phenylalanine + ATP = L-phenylalanyl-tRNA(Phe) + AMP + diphosphate + H(+)</text>
        <dbReference type="Rhea" id="RHEA:19413"/>
        <dbReference type="Rhea" id="RHEA-COMP:9668"/>
        <dbReference type="Rhea" id="RHEA-COMP:9699"/>
        <dbReference type="ChEBI" id="CHEBI:15378"/>
        <dbReference type="ChEBI" id="CHEBI:30616"/>
        <dbReference type="ChEBI" id="CHEBI:33019"/>
        <dbReference type="ChEBI" id="CHEBI:58095"/>
        <dbReference type="ChEBI" id="CHEBI:78442"/>
        <dbReference type="ChEBI" id="CHEBI:78531"/>
        <dbReference type="ChEBI" id="CHEBI:456215"/>
        <dbReference type="EC" id="6.1.1.20"/>
    </reaction>
</comment>
<dbReference type="PROSITE" id="PS51447">
    <property type="entry name" value="FDX_ACB"/>
    <property type="match status" value="1"/>
</dbReference>
<dbReference type="InterPro" id="IPR009061">
    <property type="entry name" value="DNA-bd_dom_put_sf"/>
</dbReference>
<keyword evidence="12 15" id="KW-0648">Protein biosynthesis</keyword>
<dbReference type="Pfam" id="PF03147">
    <property type="entry name" value="FDX-ACB"/>
    <property type="match status" value="1"/>
</dbReference>
<dbReference type="InterPro" id="IPR033714">
    <property type="entry name" value="tRNA_bind_bactPheRS"/>
</dbReference>
<keyword evidence="8 15" id="KW-0547">Nucleotide-binding</keyword>
<dbReference type="InterPro" id="IPR036690">
    <property type="entry name" value="Fdx_antiC-bd_sf"/>
</dbReference>
<comment type="similarity">
    <text evidence="2 15">Belongs to the phenylalanyl-tRNA synthetase beta subunit family. Type 1 subfamily.</text>
</comment>
<evidence type="ECO:0000313" key="21">
    <source>
        <dbReference type="Proteomes" id="UP000430508"/>
    </source>
</evidence>
<dbReference type="RefSeq" id="WP_019226608.1">
    <property type="nucleotide sequence ID" value="NZ_CP046996.1"/>
</dbReference>
<dbReference type="InterPro" id="IPR020825">
    <property type="entry name" value="Phe-tRNA_synthase-like_B3/B4"/>
</dbReference>
<evidence type="ECO:0000259" key="18">
    <source>
        <dbReference type="PROSITE" id="PS51447"/>
    </source>
</evidence>
<keyword evidence="11 16" id="KW-0694">RNA-binding</keyword>
<dbReference type="PANTHER" id="PTHR10947:SF0">
    <property type="entry name" value="PHENYLALANINE--TRNA LIGASE BETA SUBUNIT"/>
    <property type="match status" value="1"/>
</dbReference>
<dbReference type="InterPro" id="IPR004532">
    <property type="entry name" value="Phe-tRNA-ligase_IIc_bsu_bact"/>
</dbReference>
<comment type="subcellular location">
    <subcellularLocation>
        <location evidence="1 15">Cytoplasm</location>
    </subcellularLocation>
</comment>
<keyword evidence="5 16" id="KW-0820">tRNA-binding</keyword>
<evidence type="ECO:0000256" key="14">
    <source>
        <dbReference type="ARBA" id="ARBA00049255"/>
    </source>
</evidence>
<dbReference type="Gene3D" id="3.30.56.10">
    <property type="match status" value="2"/>
</dbReference>
<evidence type="ECO:0000256" key="16">
    <source>
        <dbReference type="PROSITE-ProRule" id="PRU00209"/>
    </source>
</evidence>
<gene>
    <name evidence="15" type="primary">pheT</name>
    <name evidence="20" type="ORF">GQ588_01895</name>
</gene>
<dbReference type="InterPro" id="IPR005147">
    <property type="entry name" value="tRNA_synthase_B5-dom"/>
</dbReference>
<evidence type="ECO:0000256" key="12">
    <source>
        <dbReference type="ARBA" id="ARBA00022917"/>
    </source>
</evidence>
<feature type="binding site" evidence="15">
    <location>
        <position position="459"/>
    </location>
    <ligand>
        <name>Mg(2+)</name>
        <dbReference type="ChEBI" id="CHEBI:18420"/>
        <note>shared with alpha subunit</note>
    </ligand>
</feature>
<dbReference type="GO" id="GO:0000049">
    <property type="term" value="F:tRNA binding"/>
    <property type="evidence" value="ECO:0007669"/>
    <property type="project" value="UniProtKB-UniRule"/>
</dbReference>
<protein>
    <recommendedName>
        <fullName evidence="15">Phenylalanine--tRNA ligase beta subunit</fullName>
        <ecNumber evidence="15">6.1.1.20</ecNumber>
    </recommendedName>
    <alternativeName>
        <fullName evidence="15">Phenylalanyl-tRNA synthetase beta subunit</fullName>
        <shortName evidence="15">PheRS</shortName>
    </alternativeName>
</protein>
<feature type="binding site" evidence="15">
    <location>
        <position position="468"/>
    </location>
    <ligand>
        <name>Mg(2+)</name>
        <dbReference type="ChEBI" id="CHEBI:18420"/>
        <note>shared with alpha subunit</note>
    </ligand>
</feature>
<comment type="subunit">
    <text evidence="3 15">Tetramer of two alpha and two beta subunits.</text>
</comment>
<dbReference type="SUPFAM" id="SSF55681">
    <property type="entry name" value="Class II aaRS and biotin synthetases"/>
    <property type="match status" value="1"/>
</dbReference>
<dbReference type="PANTHER" id="PTHR10947">
    <property type="entry name" value="PHENYLALANYL-TRNA SYNTHETASE BETA CHAIN AND LEUCINE-RICH REPEAT-CONTAINING PROTEIN 47"/>
    <property type="match status" value="1"/>
</dbReference>
<keyword evidence="9 15" id="KW-0067">ATP-binding</keyword>
<dbReference type="GO" id="GO:0000287">
    <property type="term" value="F:magnesium ion binding"/>
    <property type="evidence" value="ECO:0007669"/>
    <property type="project" value="UniProtKB-UniRule"/>
</dbReference>
<dbReference type="PROSITE" id="PS51483">
    <property type="entry name" value="B5"/>
    <property type="match status" value="1"/>
</dbReference>
<dbReference type="GO" id="GO:0016740">
    <property type="term" value="F:transferase activity"/>
    <property type="evidence" value="ECO:0007669"/>
    <property type="project" value="UniProtKB-ARBA"/>
</dbReference>
<dbReference type="InterPro" id="IPR045060">
    <property type="entry name" value="Phe-tRNA-ligase_IIc_bsu"/>
</dbReference>
<dbReference type="Pfam" id="PF17759">
    <property type="entry name" value="tRNA_synthFbeta"/>
    <property type="match status" value="1"/>
</dbReference>
<keyword evidence="10 15" id="KW-0460">Magnesium</keyword>
<dbReference type="SUPFAM" id="SSF54991">
    <property type="entry name" value="Anticodon-binding domain of PheRS"/>
    <property type="match status" value="1"/>
</dbReference>
<dbReference type="InterPro" id="IPR045864">
    <property type="entry name" value="aa-tRNA-synth_II/BPL/LPL"/>
</dbReference>
<dbReference type="PROSITE" id="PS50886">
    <property type="entry name" value="TRBD"/>
    <property type="match status" value="1"/>
</dbReference>
<evidence type="ECO:0000259" key="19">
    <source>
        <dbReference type="PROSITE" id="PS51483"/>
    </source>
</evidence>
<evidence type="ECO:0000259" key="17">
    <source>
        <dbReference type="PROSITE" id="PS50886"/>
    </source>
</evidence>
<dbReference type="Gene3D" id="3.30.70.380">
    <property type="entry name" value="Ferrodoxin-fold anticodon-binding domain"/>
    <property type="match status" value="1"/>
</dbReference>
<dbReference type="GO" id="GO:0006432">
    <property type="term" value="P:phenylalanyl-tRNA aminoacylation"/>
    <property type="evidence" value="ECO:0007669"/>
    <property type="project" value="UniProtKB-UniRule"/>
</dbReference>
<feature type="domain" description="FDX-ACB" evidence="18">
    <location>
        <begin position="709"/>
        <end position="802"/>
    </location>
</feature>
<accession>A0A857DFT3</accession>
<dbReference type="NCBIfam" id="NF045760">
    <property type="entry name" value="YtpR"/>
    <property type="match status" value="1"/>
</dbReference>
<dbReference type="GO" id="GO:0140096">
    <property type="term" value="F:catalytic activity, acting on a protein"/>
    <property type="evidence" value="ECO:0007669"/>
    <property type="project" value="UniProtKB-ARBA"/>
</dbReference>
<dbReference type="GO" id="GO:0005524">
    <property type="term" value="F:ATP binding"/>
    <property type="evidence" value="ECO:0007669"/>
    <property type="project" value="UniProtKB-UniRule"/>
</dbReference>
<dbReference type="AlphaFoldDB" id="A0A857DFT3"/>
<evidence type="ECO:0000256" key="5">
    <source>
        <dbReference type="ARBA" id="ARBA00022555"/>
    </source>
</evidence>
<organism evidence="20 21">
    <name type="scientific">Dehalobacter restrictus</name>
    <dbReference type="NCBI Taxonomy" id="55583"/>
    <lineage>
        <taxon>Bacteria</taxon>
        <taxon>Bacillati</taxon>
        <taxon>Bacillota</taxon>
        <taxon>Clostridia</taxon>
        <taxon>Eubacteriales</taxon>
        <taxon>Desulfitobacteriaceae</taxon>
        <taxon>Dehalobacter</taxon>
    </lineage>
</organism>
<evidence type="ECO:0000256" key="9">
    <source>
        <dbReference type="ARBA" id="ARBA00022840"/>
    </source>
</evidence>
<dbReference type="GO" id="GO:0004826">
    <property type="term" value="F:phenylalanine-tRNA ligase activity"/>
    <property type="evidence" value="ECO:0007669"/>
    <property type="project" value="UniProtKB-UniRule"/>
</dbReference>
<keyword evidence="7 15" id="KW-0479">Metal-binding</keyword>
<evidence type="ECO:0000256" key="2">
    <source>
        <dbReference type="ARBA" id="ARBA00008653"/>
    </source>
</evidence>
<keyword evidence="13 15" id="KW-0030">Aminoacyl-tRNA synthetase</keyword>
<feature type="binding site" evidence="15">
    <location>
        <position position="469"/>
    </location>
    <ligand>
        <name>Mg(2+)</name>
        <dbReference type="ChEBI" id="CHEBI:18420"/>
        <note>shared with alpha subunit</note>
    </ligand>
</feature>
<dbReference type="InterPro" id="IPR002547">
    <property type="entry name" value="tRNA-bd_dom"/>
</dbReference>
<dbReference type="SMART" id="SM00874">
    <property type="entry name" value="B5"/>
    <property type="match status" value="1"/>
</dbReference>
<dbReference type="EC" id="6.1.1.20" evidence="15"/>
<dbReference type="Gene3D" id="3.50.40.10">
    <property type="entry name" value="Phenylalanyl-trna Synthetase, Chain B, domain 3"/>
    <property type="match status" value="1"/>
</dbReference>
<keyword evidence="6 15" id="KW-0436">Ligase</keyword>
<evidence type="ECO:0000256" key="13">
    <source>
        <dbReference type="ARBA" id="ARBA00023146"/>
    </source>
</evidence>
<evidence type="ECO:0000256" key="15">
    <source>
        <dbReference type="HAMAP-Rule" id="MF_00283"/>
    </source>
</evidence>
<dbReference type="HAMAP" id="MF_00283">
    <property type="entry name" value="Phe_tRNA_synth_beta1"/>
    <property type="match status" value="1"/>
</dbReference>
<dbReference type="Pfam" id="PF03483">
    <property type="entry name" value="B3_4"/>
    <property type="match status" value="1"/>
</dbReference>
<dbReference type="FunFam" id="3.50.40.10:FF:000001">
    <property type="entry name" value="Phenylalanine--tRNA ligase beta subunit"/>
    <property type="match status" value="1"/>
</dbReference>
<keyword evidence="4 15" id="KW-0963">Cytoplasm</keyword>
<evidence type="ECO:0000256" key="10">
    <source>
        <dbReference type="ARBA" id="ARBA00022842"/>
    </source>
</evidence>
<dbReference type="InterPro" id="IPR005121">
    <property type="entry name" value="Fdx_antiC-bd"/>
</dbReference>
<dbReference type="Pfam" id="PF03484">
    <property type="entry name" value="B5"/>
    <property type="match status" value="1"/>
</dbReference>
<dbReference type="Gene3D" id="2.40.50.140">
    <property type="entry name" value="Nucleic acid-binding proteins"/>
    <property type="match status" value="1"/>
</dbReference>
<dbReference type="NCBIfam" id="TIGR00472">
    <property type="entry name" value="pheT_bact"/>
    <property type="match status" value="1"/>
</dbReference>